<keyword evidence="3" id="KW-1185">Reference proteome</keyword>
<feature type="transmembrane region" description="Helical" evidence="1">
    <location>
        <begin position="43"/>
        <end position="68"/>
    </location>
</feature>
<name>A0ABW1SBG0_9PROT</name>
<feature type="transmembrane region" description="Helical" evidence="1">
    <location>
        <begin position="80"/>
        <end position="103"/>
    </location>
</feature>
<dbReference type="InterPro" id="IPR036259">
    <property type="entry name" value="MFS_trans_sf"/>
</dbReference>
<accession>A0ABW1SBG0</accession>
<keyword evidence="1" id="KW-0812">Transmembrane</keyword>
<dbReference type="EMBL" id="JBHSSW010000017">
    <property type="protein sequence ID" value="MFC6198995.1"/>
    <property type="molecule type" value="Genomic_DNA"/>
</dbReference>
<evidence type="ECO:0000256" key="1">
    <source>
        <dbReference type="SAM" id="Phobius"/>
    </source>
</evidence>
<comment type="caution">
    <text evidence="2">The sequence shown here is derived from an EMBL/GenBank/DDBJ whole genome shotgun (WGS) entry which is preliminary data.</text>
</comment>
<dbReference type="Proteomes" id="UP001596303">
    <property type="component" value="Unassembled WGS sequence"/>
</dbReference>
<evidence type="ECO:0000313" key="3">
    <source>
        <dbReference type="Proteomes" id="UP001596303"/>
    </source>
</evidence>
<dbReference type="SUPFAM" id="SSF103473">
    <property type="entry name" value="MFS general substrate transporter"/>
    <property type="match status" value="1"/>
</dbReference>
<proteinExistence type="predicted"/>
<dbReference type="RefSeq" id="WP_377379691.1">
    <property type="nucleotide sequence ID" value="NZ_JBHSSW010000017.1"/>
</dbReference>
<keyword evidence="1" id="KW-1133">Transmembrane helix</keyword>
<feature type="transmembrane region" description="Helical" evidence="1">
    <location>
        <begin position="16"/>
        <end position="37"/>
    </location>
</feature>
<feature type="transmembrane region" description="Helical" evidence="1">
    <location>
        <begin position="109"/>
        <end position="128"/>
    </location>
</feature>
<keyword evidence="1" id="KW-0472">Membrane</keyword>
<evidence type="ECO:0000313" key="2">
    <source>
        <dbReference type="EMBL" id="MFC6198995.1"/>
    </source>
</evidence>
<sequence length="134" mass="15127">MSKFTFEQAKSRYRRLFFPAMVVYTAACIGGALVLAPMENPPLWLPVLIAILTIAPILIAFWLIWRYVQETDEYERMRQLESLAIAGIVTASAAGAIGFLQLYEALPNFPVFLLLPFFFLTYGIAKWVRQGSCA</sequence>
<reference evidence="3" key="1">
    <citation type="journal article" date="2019" name="Int. J. Syst. Evol. Microbiol.">
        <title>The Global Catalogue of Microorganisms (GCM) 10K type strain sequencing project: providing services to taxonomists for standard genome sequencing and annotation.</title>
        <authorList>
            <consortium name="The Broad Institute Genomics Platform"/>
            <consortium name="The Broad Institute Genome Sequencing Center for Infectious Disease"/>
            <person name="Wu L."/>
            <person name="Ma J."/>
        </authorList>
    </citation>
    <scope>NUCLEOTIDE SEQUENCE [LARGE SCALE GENOMIC DNA]</scope>
    <source>
        <strain evidence="3">CGMCC-1.15741</strain>
    </source>
</reference>
<protein>
    <submittedName>
        <fullName evidence="2">Uncharacterized protein</fullName>
    </submittedName>
</protein>
<gene>
    <name evidence="2" type="ORF">ACFQDM_12950</name>
</gene>
<organism evidence="2 3">
    <name type="scientific">Ponticaulis profundi</name>
    <dbReference type="NCBI Taxonomy" id="2665222"/>
    <lineage>
        <taxon>Bacteria</taxon>
        <taxon>Pseudomonadati</taxon>
        <taxon>Pseudomonadota</taxon>
        <taxon>Alphaproteobacteria</taxon>
        <taxon>Hyphomonadales</taxon>
        <taxon>Hyphomonadaceae</taxon>
        <taxon>Ponticaulis</taxon>
    </lineage>
</organism>